<keyword evidence="5" id="KW-0378">Hydrolase</keyword>
<dbReference type="InterPro" id="IPR023346">
    <property type="entry name" value="Lysozyme-like_dom_sf"/>
</dbReference>
<keyword evidence="13" id="KW-1185">Reference proteome</keyword>
<keyword evidence="10" id="KW-0472">Membrane</keyword>
<dbReference type="SUPFAM" id="SSF53955">
    <property type="entry name" value="Lysozyme-like"/>
    <property type="match status" value="1"/>
</dbReference>
<comment type="catalytic activity">
    <reaction evidence="7">
        <text>Preferential cleavage: (Ac)2-L-Lys-D-Ala-|-D-Ala. Also transpeptidation of peptidyl-alanyl moieties that are N-acyl substituents of D-alanine.</text>
        <dbReference type="EC" id="3.4.16.4"/>
    </reaction>
</comment>
<name>A0A840DRH0_9MICO</name>
<reference evidence="12" key="1">
    <citation type="submission" date="2020-08" db="EMBL/GenBank/DDBJ databases">
        <title>Sequencing the genomes of 1000 actinobacteria strains.</title>
        <authorList>
            <person name="Klenk H.-P."/>
        </authorList>
    </citation>
    <scope>NUCLEOTIDE SEQUENCE [LARGE SCALE GENOMIC DNA]</scope>
    <source>
        <strain evidence="12">DSM 27064</strain>
    </source>
</reference>
<dbReference type="Pfam" id="PF03793">
    <property type="entry name" value="PASTA"/>
    <property type="match status" value="1"/>
</dbReference>
<evidence type="ECO:0000313" key="12">
    <source>
        <dbReference type="EMBL" id="MBB4071756.1"/>
    </source>
</evidence>
<evidence type="ECO:0000256" key="4">
    <source>
        <dbReference type="ARBA" id="ARBA00022679"/>
    </source>
</evidence>
<evidence type="ECO:0000256" key="5">
    <source>
        <dbReference type="ARBA" id="ARBA00022801"/>
    </source>
</evidence>
<evidence type="ECO:0000256" key="2">
    <source>
        <dbReference type="ARBA" id="ARBA00022670"/>
    </source>
</evidence>
<dbReference type="Gene3D" id="3.40.710.10">
    <property type="entry name" value="DD-peptidase/beta-lactamase superfamily"/>
    <property type="match status" value="1"/>
</dbReference>
<dbReference type="EMBL" id="JACIFD010000009">
    <property type="protein sequence ID" value="MBB4071756.1"/>
    <property type="molecule type" value="Genomic_DNA"/>
</dbReference>
<gene>
    <name evidence="12" type="ORF">F5897_001070</name>
</gene>
<evidence type="ECO:0000313" key="13">
    <source>
        <dbReference type="Proteomes" id="UP000571183"/>
    </source>
</evidence>
<comment type="catalytic activity">
    <reaction evidence="8">
        <text>[GlcNAc-(1-&gt;4)-Mur2Ac(oyl-L-Ala-gamma-D-Glu-L-Lys-D-Ala-D-Ala)](n)-di-trans,octa-cis-undecaprenyl diphosphate + beta-D-GlcNAc-(1-&gt;4)-Mur2Ac(oyl-L-Ala-gamma-D-Glu-L-Lys-D-Ala-D-Ala)-di-trans,octa-cis-undecaprenyl diphosphate = [GlcNAc-(1-&gt;4)-Mur2Ac(oyl-L-Ala-gamma-D-Glu-L-Lys-D-Ala-D-Ala)](n+1)-di-trans,octa-cis-undecaprenyl diphosphate + di-trans,octa-cis-undecaprenyl diphosphate + H(+)</text>
        <dbReference type="Rhea" id="RHEA:23708"/>
        <dbReference type="Rhea" id="RHEA-COMP:9602"/>
        <dbReference type="Rhea" id="RHEA-COMP:9603"/>
        <dbReference type="ChEBI" id="CHEBI:15378"/>
        <dbReference type="ChEBI" id="CHEBI:58405"/>
        <dbReference type="ChEBI" id="CHEBI:60033"/>
        <dbReference type="ChEBI" id="CHEBI:78435"/>
        <dbReference type="EC" id="2.4.99.28"/>
    </reaction>
</comment>
<dbReference type="RefSeq" id="WP_221221306.1">
    <property type="nucleotide sequence ID" value="NZ_JACIFD010000009.1"/>
</dbReference>
<dbReference type="GO" id="GO:0030288">
    <property type="term" value="C:outer membrane-bounded periplasmic space"/>
    <property type="evidence" value="ECO:0007669"/>
    <property type="project" value="TreeGrafter"/>
</dbReference>
<dbReference type="AlphaFoldDB" id="A0A840DRH0"/>
<dbReference type="PANTHER" id="PTHR32282">
    <property type="entry name" value="BINDING PROTEIN TRANSPEPTIDASE, PUTATIVE-RELATED"/>
    <property type="match status" value="1"/>
</dbReference>
<keyword evidence="10" id="KW-0812">Transmembrane</keyword>
<keyword evidence="2" id="KW-0645">Protease</keyword>
<dbReference type="Gene3D" id="1.10.3810.10">
    <property type="entry name" value="Biosynthetic peptidoglycan transglycosylase-like"/>
    <property type="match status" value="1"/>
</dbReference>
<dbReference type="Pfam" id="PF00905">
    <property type="entry name" value="Transpeptidase"/>
    <property type="match status" value="1"/>
</dbReference>
<dbReference type="Gene3D" id="3.30.10.20">
    <property type="match status" value="2"/>
</dbReference>
<dbReference type="SUPFAM" id="SSF56601">
    <property type="entry name" value="beta-lactamase/transpeptidase-like"/>
    <property type="match status" value="1"/>
</dbReference>
<dbReference type="GO" id="GO:0008658">
    <property type="term" value="F:penicillin binding"/>
    <property type="evidence" value="ECO:0007669"/>
    <property type="project" value="InterPro"/>
</dbReference>
<comment type="caution">
    <text evidence="12">The sequence shown here is derived from an EMBL/GenBank/DDBJ whole genome shotgun (WGS) entry which is preliminary data.</text>
</comment>
<dbReference type="InterPro" id="IPR001460">
    <property type="entry name" value="PCN-bd_Tpept"/>
</dbReference>
<evidence type="ECO:0000256" key="3">
    <source>
        <dbReference type="ARBA" id="ARBA00022676"/>
    </source>
</evidence>
<dbReference type="CDD" id="cd06577">
    <property type="entry name" value="PASTA_pknB"/>
    <property type="match status" value="1"/>
</dbReference>
<accession>A0A840DRH0</accession>
<keyword evidence="10" id="KW-1133">Transmembrane helix</keyword>
<feature type="region of interest" description="Disordered" evidence="9">
    <location>
        <begin position="743"/>
        <end position="800"/>
    </location>
</feature>
<dbReference type="GO" id="GO:0009002">
    <property type="term" value="F:serine-type D-Ala-D-Ala carboxypeptidase activity"/>
    <property type="evidence" value="ECO:0007669"/>
    <property type="project" value="UniProtKB-EC"/>
</dbReference>
<evidence type="ECO:0000256" key="8">
    <source>
        <dbReference type="ARBA" id="ARBA00049902"/>
    </source>
</evidence>
<dbReference type="InterPro" id="IPR001264">
    <property type="entry name" value="Glyco_trans_51"/>
</dbReference>
<keyword evidence="3" id="KW-0328">Glycosyltransferase</keyword>
<evidence type="ECO:0000256" key="6">
    <source>
        <dbReference type="ARBA" id="ARBA00023268"/>
    </source>
</evidence>
<dbReference type="Proteomes" id="UP000571183">
    <property type="component" value="Unassembled WGS sequence"/>
</dbReference>
<organism evidence="12 13">
    <name type="scientific">Canibacter oris</name>
    <dbReference type="NCBI Taxonomy" id="1365628"/>
    <lineage>
        <taxon>Bacteria</taxon>
        <taxon>Bacillati</taxon>
        <taxon>Actinomycetota</taxon>
        <taxon>Actinomycetes</taxon>
        <taxon>Micrococcales</taxon>
        <taxon>Microbacteriaceae</taxon>
        <taxon>Canibacter</taxon>
    </lineage>
</organism>
<dbReference type="GO" id="GO:0009252">
    <property type="term" value="P:peptidoglycan biosynthetic process"/>
    <property type="evidence" value="ECO:0007669"/>
    <property type="project" value="TreeGrafter"/>
</dbReference>
<evidence type="ECO:0000256" key="9">
    <source>
        <dbReference type="SAM" id="MobiDB-lite"/>
    </source>
</evidence>
<evidence type="ECO:0000256" key="10">
    <source>
        <dbReference type="SAM" id="Phobius"/>
    </source>
</evidence>
<protein>
    <submittedName>
        <fullName evidence="12">Membrane peptidoglycan carboxypeptidase</fullName>
    </submittedName>
</protein>
<evidence type="ECO:0000256" key="1">
    <source>
        <dbReference type="ARBA" id="ARBA00022645"/>
    </source>
</evidence>
<dbReference type="InterPro" id="IPR012338">
    <property type="entry name" value="Beta-lactam/transpept-like"/>
</dbReference>
<keyword evidence="1 12" id="KW-0121">Carboxypeptidase</keyword>
<dbReference type="SMART" id="SM00740">
    <property type="entry name" value="PASTA"/>
    <property type="match status" value="2"/>
</dbReference>
<dbReference type="GO" id="GO:0008955">
    <property type="term" value="F:peptidoglycan glycosyltransferase activity"/>
    <property type="evidence" value="ECO:0007669"/>
    <property type="project" value="UniProtKB-EC"/>
</dbReference>
<feature type="transmembrane region" description="Helical" evidence="10">
    <location>
        <begin position="21"/>
        <end position="45"/>
    </location>
</feature>
<dbReference type="InterPro" id="IPR036950">
    <property type="entry name" value="PBP_transglycosylase"/>
</dbReference>
<evidence type="ECO:0000256" key="7">
    <source>
        <dbReference type="ARBA" id="ARBA00034000"/>
    </source>
</evidence>
<dbReference type="PANTHER" id="PTHR32282:SF33">
    <property type="entry name" value="PEPTIDOGLYCAN GLYCOSYLTRANSFERASE"/>
    <property type="match status" value="1"/>
</dbReference>
<dbReference type="PROSITE" id="PS51178">
    <property type="entry name" value="PASTA"/>
    <property type="match status" value="1"/>
</dbReference>
<sequence>MTEDSKKSPSNVRGFRRRSPGGAVGALLGAAAMSVIGGVLLTAAVTPVVALTAAATSTTISIFENLPDHINPGKLSQPSTIWAKRGDEEVLLARFYAQNRQMVGWDDISQHVKDAAVSEEDPRFYTHGGIDVLAAGRAVLQNVTGSGRSGASTITMQYVRNVLIQEAEMIPNEKEREKAYNDAIRQDLDRKLKEMRLAISVEKSYSKNDILLGYLNIANYGGQIYGIESAAKAYYSKSAKDLSIAEAASLVSIVNLPSELHLANPDNIAANQERRDKIIGSMLREGKITQAEHDEAIATPVEPHLSETPTGCTIADQHYGLGHLCDYATKYLQQDKLFGATPEERWFNFQNGGLKIVTTADLDLQQAAFESTRAHAPAQHPGIDYGTAAVTIENRTGRVLAMIQNRPFSDDPNVTENNKDYTAINYSTDNEYGGSSGFQYGSVMKSFTLAEWVRAGHSVNEVVDYSPGTVSESSFTGSCFPDGVYGYGSFTFKNWNGARGRGTVLYSTDQSLNGGYVSMAKKLDLCNIFKLAEDMGLKRATENAAGNRKLAVVPSGVYNGNDEVSPLTLASAMAGFSSEGTVCTPVPIDSITDSEGKNVEFAKSKCKEAIQPDVANSVAYALQHNVTSGLSSSGRSRIGVPHMAKTGTTDDSVDEWWAGGSTKVTTVSWNGNVNGKVNLYSVGRSGAGRLIWIAMMNAADEKYGGDAFPTPNPNALQNNQQTVPDVSGRSVTEATQILTAAGFQVRTGEEVDSTQPKGSVAGTDPGAGSPASSGDTVTLKISNGNAPASDDDDGVPLPDGLVGSTAQNAANTLGAAGFNSIFMRCETGASPNASMQVVDVDPKPGSRAKPTDRITLKLKC</sequence>
<dbReference type="InterPro" id="IPR005543">
    <property type="entry name" value="PASTA_dom"/>
</dbReference>
<dbReference type="GO" id="GO:0006508">
    <property type="term" value="P:proteolysis"/>
    <property type="evidence" value="ECO:0007669"/>
    <property type="project" value="UniProtKB-KW"/>
</dbReference>
<feature type="domain" description="PASTA" evidence="11">
    <location>
        <begin position="717"/>
        <end position="783"/>
    </location>
</feature>
<evidence type="ECO:0000259" key="11">
    <source>
        <dbReference type="PROSITE" id="PS51178"/>
    </source>
</evidence>
<keyword evidence="4" id="KW-0808">Transferase</keyword>
<dbReference type="Pfam" id="PF00912">
    <property type="entry name" value="Transgly"/>
    <property type="match status" value="1"/>
</dbReference>
<feature type="compositionally biased region" description="Polar residues" evidence="9">
    <location>
        <begin position="770"/>
        <end position="786"/>
    </location>
</feature>
<keyword evidence="6" id="KW-0511">Multifunctional enzyme</keyword>
<proteinExistence type="predicted"/>
<dbReference type="InterPro" id="IPR050396">
    <property type="entry name" value="Glycosyltr_51/Transpeptidase"/>
</dbReference>